<feature type="region of interest" description="Disordered" evidence="1">
    <location>
        <begin position="1"/>
        <end position="82"/>
    </location>
</feature>
<protein>
    <submittedName>
        <fullName evidence="2">Uncharacterized protein</fullName>
    </submittedName>
</protein>
<dbReference type="InParanoid" id="A0A6L2PUS8"/>
<gene>
    <name evidence="2" type="ORF">Cfor_00808</name>
</gene>
<evidence type="ECO:0000313" key="2">
    <source>
        <dbReference type="EMBL" id="GFG36276.1"/>
    </source>
</evidence>
<dbReference type="EMBL" id="BLKM01000627">
    <property type="protein sequence ID" value="GFG36276.1"/>
    <property type="molecule type" value="Genomic_DNA"/>
</dbReference>
<evidence type="ECO:0000256" key="1">
    <source>
        <dbReference type="SAM" id="MobiDB-lite"/>
    </source>
</evidence>
<feature type="compositionally biased region" description="Basic residues" evidence="1">
    <location>
        <begin position="1"/>
        <end position="10"/>
    </location>
</feature>
<dbReference type="Proteomes" id="UP000502823">
    <property type="component" value="Unassembled WGS sequence"/>
</dbReference>
<organism evidence="2 3">
    <name type="scientific">Coptotermes formosanus</name>
    <name type="common">Formosan subterranean termite</name>
    <dbReference type="NCBI Taxonomy" id="36987"/>
    <lineage>
        <taxon>Eukaryota</taxon>
        <taxon>Metazoa</taxon>
        <taxon>Ecdysozoa</taxon>
        <taxon>Arthropoda</taxon>
        <taxon>Hexapoda</taxon>
        <taxon>Insecta</taxon>
        <taxon>Pterygota</taxon>
        <taxon>Neoptera</taxon>
        <taxon>Polyneoptera</taxon>
        <taxon>Dictyoptera</taxon>
        <taxon>Blattodea</taxon>
        <taxon>Blattoidea</taxon>
        <taxon>Termitoidae</taxon>
        <taxon>Rhinotermitidae</taxon>
        <taxon>Coptotermes</taxon>
    </lineage>
</organism>
<evidence type="ECO:0000313" key="3">
    <source>
        <dbReference type="Proteomes" id="UP000502823"/>
    </source>
</evidence>
<sequence length="113" mass="12290">MGNTSSHHRIGGSGVVSAINEKSARGETPIPRNDKAMEGDKKDVAEAGTKLVNNHQDRLHHRKRSSVIGGGDKEGEGALVRPEPLTELQKELLTETWKELENNIAKVGVITFI</sequence>
<accession>A0A6L2PUS8</accession>
<proteinExistence type="predicted"/>
<feature type="compositionally biased region" description="Basic and acidic residues" evidence="1">
    <location>
        <begin position="32"/>
        <end position="45"/>
    </location>
</feature>
<keyword evidence="3" id="KW-1185">Reference proteome</keyword>
<dbReference type="AlphaFoldDB" id="A0A6L2PUS8"/>
<name>A0A6L2PUS8_COPFO</name>
<reference evidence="3" key="1">
    <citation type="submission" date="2020-01" db="EMBL/GenBank/DDBJ databases">
        <title>Draft genome sequence of the Termite Coptotermes fromosanus.</title>
        <authorList>
            <person name="Itakura S."/>
            <person name="Yosikawa Y."/>
            <person name="Umezawa K."/>
        </authorList>
    </citation>
    <scope>NUCLEOTIDE SEQUENCE [LARGE SCALE GENOMIC DNA]</scope>
</reference>
<feature type="non-terminal residue" evidence="2">
    <location>
        <position position="113"/>
    </location>
</feature>
<comment type="caution">
    <text evidence="2">The sequence shown here is derived from an EMBL/GenBank/DDBJ whole genome shotgun (WGS) entry which is preliminary data.</text>
</comment>